<dbReference type="InterPro" id="IPR032466">
    <property type="entry name" value="Metal_Hydrolase"/>
</dbReference>
<dbReference type="OrthoDB" id="9804920at2"/>
<dbReference type="GO" id="GO:0070573">
    <property type="term" value="F:metallodipeptidase activity"/>
    <property type="evidence" value="ECO:0007669"/>
    <property type="project" value="InterPro"/>
</dbReference>
<protein>
    <submittedName>
        <fullName evidence="2">Putative metal-dependent hydrolase of the TIM-barrel fold protein</fullName>
    </submittedName>
</protein>
<dbReference type="Proteomes" id="UP000076079">
    <property type="component" value="Chromosome"/>
</dbReference>
<proteinExistence type="predicted"/>
<reference evidence="3" key="2">
    <citation type="submission" date="2016-04" db="EMBL/GenBank/DDBJ databases">
        <title>First Complete Genome Sequence of a Subdivision 6 Acidobacterium.</title>
        <authorList>
            <person name="Huang S."/>
            <person name="Vieira S."/>
            <person name="Bunk B."/>
            <person name="Riedel T."/>
            <person name="Sproeer C."/>
            <person name="Overmann J."/>
        </authorList>
    </citation>
    <scope>NUCLEOTIDE SEQUENCE [LARGE SCALE GENOMIC DNA]</scope>
    <source>
        <strain evidence="3">DSM 100886 HEG_-6_39</strain>
    </source>
</reference>
<dbReference type="GO" id="GO:0006508">
    <property type="term" value="P:proteolysis"/>
    <property type="evidence" value="ECO:0007669"/>
    <property type="project" value="InterPro"/>
</dbReference>
<dbReference type="KEGG" id="abac:LuPra_05220"/>
<dbReference type="SUPFAM" id="SSF51556">
    <property type="entry name" value="Metallo-dependent hydrolases"/>
    <property type="match status" value="1"/>
</dbReference>
<dbReference type="PANTHER" id="PTHR10443:SF12">
    <property type="entry name" value="DIPEPTIDASE"/>
    <property type="match status" value="1"/>
</dbReference>
<keyword evidence="3" id="KW-1185">Reference proteome</keyword>
<accession>A0A143PV61</accession>
<feature type="chain" id="PRO_5007512025" evidence="1">
    <location>
        <begin position="23"/>
        <end position="404"/>
    </location>
</feature>
<evidence type="ECO:0000256" key="1">
    <source>
        <dbReference type="SAM" id="SignalP"/>
    </source>
</evidence>
<dbReference type="PANTHER" id="PTHR10443">
    <property type="entry name" value="MICROSOMAL DIPEPTIDASE"/>
    <property type="match status" value="1"/>
</dbReference>
<dbReference type="STRING" id="1855912.LuPra_05220"/>
<keyword evidence="1" id="KW-0732">Signal</keyword>
<sequence length="404" mass="45217" precursor="true">MRSQFVAAAVPFLLLVSALAQEAPRVSEEARRLHQDAFVFDGHVHMINRQLHLGGNIGDRLSDGQVDLPRMKEGGVDAFFMTLFVMEQYYPARYETKQTLRLMNMAIDQLTQNREVVELALNASDIERINRAGKMAAVLDLEGSFDLDGDLHVLRSLHRLGLRVVQLPAHNWGNEYADSCCAPARWHGLTEHGRAVVREMNRLGMVINVSHASDETLAQALEVSTQPIVATHHGLRSLNDIPRNMPDDLLKKLAAKGGVIGFHIGNAFHNRRQFEWLSKQAGRPFWDTSEVAEEKARLSIHEIDRRVASLFPMVGPVTPDDLLMSVDEWVGVVDRAIQVAGEDHVALGSDFDGGPTPARHMRDVRDLAMITDAMLRRGYSKDRIRKFLGGNLMRVFRQVTSTPG</sequence>
<dbReference type="Pfam" id="PF01244">
    <property type="entry name" value="Peptidase_M19"/>
    <property type="match status" value="1"/>
</dbReference>
<dbReference type="AlphaFoldDB" id="A0A143PV61"/>
<evidence type="ECO:0000313" key="3">
    <source>
        <dbReference type="Proteomes" id="UP000076079"/>
    </source>
</evidence>
<dbReference type="InterPro" id="IPR008257">
    <property type="entry name" value="Pept_M19"/>
</dbReference>
<organism evidence="2 3">
    <name type="scientific">Luteitalea pratensis</name>
    <dbReference type="NCBI Taxonomy" id="1855912"/>
    <lineage>
        <taxon>Bacteria</taxon>
        <taxon>Pseudomonadati</taxon>
        <taxon>Acidobacteriota</taxon>
        <taxon>Vicinamibacteria</taxon>
        <taxon>Vicinamibacterales</taxon>
        <taxon>Vicinamibacteraceae</taxon>
        <taxon>Luteitalea</taxon>
    </lineage>
</organism>
<dbReference type="Gene3D" id="3.20.20.140">
    <property type="entry name" value="Metal-dependent hydrolases"/>
    <property type="match status" value="1"/>
</dbReference>
<keyword evidence="2" id="KW-0378">Hydrolase</keyword>
<dbReference type="PROSITE" id="PS51365">
    <property type="entry name" value="RENAL_DIPEPTIDASE_2"/>
    <property type="match status" value="1"/>
</dbReference>
<dbReference type="RefSeq" id="WP_110173453.1">
    <property type="nucleotide sequence ID" value="NZ_CP015136.1"/>
</dbReference>
<feature type="signal peptide" evidence="1">
    <location>
        <begin position="1"/>
        <end position="22"/>
    </location>
</feature>
<reference evidence="2 3" key="1">
    <citation type="journal article" date="2016" name="Genome Announc.">
        <title>First Complete Genome Sequence of a Subdivision 6 Acidobacterium Strain.</title>
        <authorList>
            <person name="Huang S."/>
            <person name="Vieira S."/>
            <person name="Bunk B."/>
            <person name="Riedel T."/>
            <person name="Sproer C."/>
            <person name="Overmann J."/>
        </authorList>
    </citation>
    <scope>NUCLEOTIDE SEQUENCE [LARGE SCALE GENOMIC DNA]</scope>
    <source>
        <strain evidence="3">DSM 100886 HEG_-6_39</strain>
    </source>
</reference>
<name>A0A143PV61_LUTPR</name>
<gene>
    <name evidence="2" type="ORF">LuPra_05220</name>
</gene>
<dbReference type="EMBL" id="CP015136">
    <property type="protein sequence ID" value="AMY11950.1"/>
    <property type="molecule type" value="Genomic_DNA"/>
</dbReference>
<evidence type="ECO:0000313" key="2">
    <source>
        <dbReference type="EMBL" id="AMY11950.1"/>
    </source>
</evidence>